<dbReference type="AlphaFoldDB" id="G0H3I3"/>
<protein>
    <recommendedName>
        <fullName evidence="3">DUF4935 domain-containing protein</fullName>
    </recommendedName>
</protein>
<sequence>MKILKEFAVSDFKNIIVETNFITSFFNKHDSHRIVFEKILKYSENVYIPQTAFKESIKSFKNKLDRIHTFLMSKYLKMDLNRDNSEIYEEEEKILEELNLTFDKSINFNKYLLNVSRDLRLRYLDKTDFLSALTDHVLHIANIAVFEKVVYEHSRSINPELNFYNVLVPNVNKPTIQKRYNKIKNAIEPVNYNDKPDKKLFLNIMYHYPDEYEFPLSFISSDSEFIEKSRLSLIELNNQIDLDTSELKMIYVYDHFEKPTN</sequence>
<dbReference type="RefSeq" id="WP_013998881.1">
    <property type="nucleotide sequence ID" value="NC_015847.1"/>
</dbReference>
<dbReference type="EMBL" id="CP002913">
    <property type="protein sequence ID" value="AEK19373.1"/>
    <property type="molecule type" value="Genomic_DNA"/>
</dbReference>
<evidence type="ECO:0008006" key="3">
    <source>
        <dbReference type="Google" id="ProtNLM"/>
    </source>
</evidence>
<name>G0H3I3_METMI</name>
<organism evidence="2">
    <name type="scientific">Methanococcus maripaludis X1</name>
    <dbReference type="NCBI Taxonomy" id="1053692"/>
    <lineage>
        <taxon>Archaea</taxon>
        <taxon>Methanobacteriati</taxon>
        <taxon>Methanobacteriota</taxon>
        <taxon>Methanomada group</taxon>
        <taxon>Methanococci</taxon>
        <taxon>Methanococcales</taxon>
        <taxon>Methanococcaceae</taxon>
        <taxon>Methanococcus</taxon>
    </lineage>
</organism>
<evidence type="ECO:0000313" key="1">
    <source>
        <dbReference type="EMBL" id="AEK19373.1"/>
    </source>
</evidence>
<dbReference type="KEGG" id="mmd:GYY_02450"/>
<gene>
    <name evidence="1" type="ORF">GYY_02450</name>
</gene>
<proteinExistence type="predicted"/>
<dbReference type="PATRIC" id="fig|1053692.7.peg.483"/>
<accession>G0H3I3</accession>
<evidence type="ECO:0000313" key="2">
    <source>
        <dbReference type="Proteomes" id="UP000008889"/>
    </source>
</evidence>
<dbReference type="GeneID" id="10981918"/>
<dbReference type="Proteomes" id="UP000008889">
    <property type="component" value="Chromosome"/>
</dbReference>
<dbReference type="HOGENOM" id="CLU_1064012_0_0_2"/>
<reference evidence="1 2" key="1">
    <citation type="journal article" date="2011" name="J. Bacteriol.">
        <title>Complete Genome Sequence of a Nonculturable Methanococcus maripaludis Strain Extracted in a Metagenomic Survey of Petroleum Reservoir Fluids.</title>
        <authorList>
            <person name="Wang X."/>
            <person name="Greenfield P."/>
            <person name="Li D."/>
            <person name="Hendry P."/>
            <person name="Volk H."/>
            <person name="Sutherland T.D."/>
        </authorList>
    </citation>
    <scope>NUCLEOTIDE SEQUENCE [LARGE SCALE GENOMIC DNA]</scope>
    <source>
        <strain evidence="1 2">X1</strain>
    </source>
</reference>